<evidence type="ECO:0000259" key="1">
    <source>
        <dbReference type="SMART" id="SM00852"/>
    </source>
</evidence>
<dbReference type="EMBL" id="OOFM01000005">
    <property type="protein sequence ID" value="SPL64178.1"/>
    <property type="molecule type" value="Genomic_DNA"/>
</dbReference>
<evidence type="ECO:0000313" key="3">
    <source>
        <dbReference type="Proteomes" id="UP000246073"/>
    </source>
</evidence>
<evidence type="ECO:0000313" key="2">
    <source>
        <dbReference type="EMBL" id="SPL64178.1"/>
    </source>
</evidence>
<dbReference type="SUPFAM" id="SSF53218">
    <property type="entry name" value="Molybdenum cofactor biosynthesis proteins"/>
    <property type="match status" value="1"/>
</dbReference>
<feature type="domain" description="MoaB/Mog" evidence="1">
    <location>
        <begin position="170"/>
        <end position="302"/>
    </location>
</feature>
<sequence length="321" mass="34031">MVFADFPLDEAEGAVLAYAVTAGALTLRKGTVLTREHCAALQQAGLTSVLAARFEPGDIGEDEAAQLIGAALTSQTIHTGTATTGRINLFASSTGIFCVDASTIDAVNVYDARISLATIRNHMRVEAGQMVATVKIIPFAVPKNLVDAICPLLHGQQAMDVKAFRPLRIGLIQSRLPSIRETVFDKTREVMEKRVARNGGTLIVEKRVAHDTEALASAISGISIGCDILVVFSASAVADTTDIVPRSILQSGGEILRIGMPVDPGNLLVLGRRDGKYIIAAPGSARSMRENSLDWVLDRLMAGIDLNSTDLSRMGVGGLLL</sequence>
<reference evidence="3" key="1">
    <citation type="submission" date="2017-12" db="EMBL/GenBank/DDBJ databases">
        <authorList>
            <person name="Diaz M."/>
        </authorList>
    </citation>
    <scope>NUCLEOTIDE SEQUENCE [LARGE SCALE GENOMIC DNA]</scope>
    <source>
        <strain evidence="3">FI11154</strain>
    </source>
</reference>
<proteinExistence type="predicted"/>
<accession>A0A2P9HJA1</accession>
<dbReference type="UniPathway" id="UPA00344"/>
<dbReference type="RefSeq" id="WP_109368092.1">
    <property type="nucleotide sequence ID" value="NZ_OOFM01000005.1"/>
</dbReference>
<dbReference type="InterPro" id="IPR001453">
    <property type="entry name" value="MoaB/Mog_dom"/>
</dbReference>
<protein>
    <submittedName>
        <fullName evidence="2">Molybdopterin biosynthesis protein MoeA / CTP:molybdopterin cytidylyltransferase</fullName>
    </submittedName>
</protein>
<keyword evidence="2" id="KW-0548">Nucleotidyltransferase</keyword>
<keyword evidence="2" id="KW-0808">Transferase</keyword>
<gene>
    <name evidence="2" type="ORF">OHAE_45</name>
</gene>
<name>A0A2P9HJA1_9HYPH</name>
<dbReference type="CDD" id="cd03522">
    <property type="entry name" value="MoeA_like"/>
    <property type="match status" value="1"/>
</dbReference>
<organism evidence="2 3">
    <name type="scientific">Ochrobactrum soli</name>
    <dbReference type="NCBI Taxonomy" id="2448455"/>
    <lineage>
        <taxon>Bacteria</taxon>
        <taxon>Pseudomonadati</taxon>
        <taxon>Pseudomonadota</taxon>
        <taxon>Alphaproteobacteria</taxon>
        <taxon>Hyphomicrobiales</taxon>
        <taxon>Brucellaceae</taxon>
        <taxon>Brucella/Ochrobactrum group</taxon>
        <taxon>Ochrobactrum</taxon>
    </lineage>
</organism>
<dbReference type="AlphaFoldDB" id="A0A2P9HJA1"/>
<dbReference type="Proteomes" id="UP000246073">
    <property type="component" value="Unassembled WGS sequence"/>
</dbReference>
<dbReference type="InterPro" id="IPR036425">
    <property type="entry name" value="MoaB/Mog-like_dom_sf"/>
</dbReference>
<dbReference type="SMART" id="SM00852">
    <property type="entry name" value="MoCF_biosynth"/>
    <property type="match status" value="1"/>
</dbReference>
<dbReference type="GO" id="GO:0016779">
    <property type="term" value="F:nucleotidyltransferase activity"/>
    <property type="evidence" value="ECO:0007669"/>
    <property type="project" value="UniProtKB-KW"/>
</dbReference>
<dbReference type="Gene3D" id="3.40.980.10">
    <property type="entry name" value="MoaB/Mog-like domain"/>
    <property type="match status" value="1"/>
</dbReference>